<keyword evidence="1" id="KW-0472">Membrane</keyword>
<gene>
    <name evidence="2" type="ORF">H9753_08430</name>
</gene>
<sequence>MKYLRLEIYKMKRRKVLLTFLLILGVELLFVFSNYGKNANFISMIADPGAPAWQDLIIGPGAMNGLFFPILTAVIASRICDMEHRGNTWKLLECNNEKRRTIWFCKFMIVEGLMLSAIMIQALVIVAYGNAVGIAQTLPVSTLVSFVVGTAMVTSVTVTIQLFFSLAFPNQLVPMSVGMIGALIGFISTLLPPGLRNILIWGNYAELMVLGQNTSGGNLQAAELQVQEINFVPLGILFVIGIAAFVLFLKKFERYEY</sequence>
<comment type="caution">
    <text evidence="2">The sequence shown here is derived from an EMBL/GenBank/DDBJ whole genome shotgun (WGS) entry which is preliminary data.</text>
</comment>
<feature type="transmembrane region" description="Helical" evidence="1">
    <location>
        <begin position="56"/>
        <end position="80"/>
    </location>
</feature>
<protein>
    <submittedName>
        <fullName evidence="2">ABC transporter permease</fullName>
    </submittedName>
</protein>
<feature type="transmembrane region" description="Helical" evidence="1">
    <location>
        <begin position="16"/>
        <end position="36"/>
    </location>
</feature>
<evidence type="ECO:0000256" key="1">
    <source>
        <dbReference type="SAM" id="Phobius"/>
    </source>
</evidence>
<dbReference type="Proteomes" id="UP000823886">
    <property type="component" value="Unassembled WGS sequence"/>
</dbReference>
<evidence type="ECO:0000313" key="2">
    <source>
        <dbReference type="EMBL" id="HJC63629.1"/>
    </source>
</evidence>
<dbReference type="PANTHER" id="PTHR37305:SF1">
    <property type="entry name" value="MEMBRANE PROTEIN"/>
    <property type="match status" value="1"/>
</dbReference>
<evidence type="ECO:0000313" key="3">
    <source>
        <dbReference type="Proteomes" id="UP000823886"/>
    </source>
</evidence>
<accession>A0A9D2PMD8</accession>
<keyword evidence="1" id="KW-1133">Transmembrane helix</keyword>
<feature type="transmembrane region" description="Helical" evidence="1">
    <location>
        <begin position="140"/>
        <end position="160"/>
    </location>
</feature>
<dbReference type="AlphaFoldDB" id="A0A9D2PMD8"/>
<organism evidence="2 3">
    <name type="scientific">Candidatus Blautia merdavium</name>
    <dbReference type="NCBI Taxonomy" id="2838494"/>
    <lineage>
        <taxon>Bacteria</taxon>
        <taxon>Bacillati</taxon>
        <taxon>Bacillota</taxon>
        <taxon>Clostridia</taxon>
        <taxon>Lachnospirales</taxon>
        <taxon>Lachnospiraceae</taxon>
        <taxon>Blautia</taxon>
    </lineage>
</organism>
<name>A0A9D2PMD8_9FIRM</name>
<dbReference type="EMBL" id="DWVZ01000112">
    <property type="protein sequence ID" value="HJC63629.1"/>
    <property type="molecule type" value="Genomic_DNA"/>
</dbReference>
<feature type="transmembrane region" description="Helical" evidence="1">
    <location>
        <begin position="101"/>
        <end position="128"/>
    </location>
</feature>
<reference evidence="2" key="1">
    <citation type="journal article" date="2021" name="PeerJ">
        <title>Extensive microbial diversity within the chicken gut microbiome revealed by metagenomics and culture.</title>
        <authorList>
            <person name="Gilroy R."/>
            <person name="Ravi A."/>
            <person name="Getino M."/>
            <person name="Pursley I."/>
            <person name="Horton D.L."/>
            <person name="Alikhan N.F."/>
            <person name="Baker D."/>
            <person name="Gharbi K."/>
            <person name="Hall N."/>
            <person name="Watson M."/>
            <person name="Adriaenssens E.M."/>
            <person name="Foster-Nyarko E."/>
            <person name="Jarju S."/>
            <person name="Secka A."/>
            <person name="Antonio M."/>
            <person name="Oren A."/>
            <person name="Chaudhuri R.R."/>
            <person name="La Ragione R."/>
            <person name="Hildebrand F."/>
            <person name="Pallen M.J."/>
        </authorList>
    </citation>
    <scope>NUCLEOTIDE SEQUENCE</scope>
    <source>
        <strain evidence="2">ChiBcec2-3848</strain>
    </source>
</reference>
<keyword evidence="1" id="KW-0812">Transmembrane</keyword>
<dbReference type="PANTHER" id="PTHR37305">
    <property type="entry name" value="INTEGRAL MEMBRANE PROTEIN-RELATED"/>
    <property type="match status" value="1"/>
</dbReference>
<feature type="transmembrane region" description="Helical" evidence="1">
    <location>
        <begin position="231"/>
        <end position="249"/>
    </location>
</feature>
<dbReference type="CDD" id="cd21809">
    <property type="entry name" value="ABC-2_lan_permease-like"/>
    <property type="match status" value="1"/>
</dbReference>
<proteinExistence type="predicted"/>
<feature type="transmembrane region" description="Helical" evidence="1">
    <location>
        <begin position="172"/>
        <end position="191"/>
    </location>
</feature>
<reference evidence="2" key="2">
    <citation type="submission" date="2021-04" db="EMBL/GenBank/DDBJ databases">
        <authorList>
            <person name="Gilroy R."/>
        </authorList>
    </citation>
    <scope>NUCLEOTIDE SEQUENCE</scope>
    <source>
        <strain evidence="2">ChiBcec2-3848</strain>
    </source>
</reference>
<dbReference type="Pfam" id="PF12730">
    <property type="entry name" value="ABC2_membrane_4"/>
    <property type="match status" value="1"/>
</dbReference>